<evidence type="ECO:0000256" key="3">
    <source>
        <dbReference type="ARBA" id="ARBA00022806"/>
    </source>
</evidence>
<dbReference type="InterPro" id="IPR027417">
    <property type="entry name" value="P-loop_NTPase"/>
</dbReference>
<dbReference type="SUPFAM" id="SSF52540">
    <property type="entry name" value="P-loop containing nucleoside triphosphate hydrolases"/>
    <property type="match status" value="1"/>
</dbReference>
<evidence type="ECO:0000259" key="6">
    <source>
        <dbReference type="Pfam" id="PF13086"/>
    </source>
</evidence>
<feature type="compositionally biased region" description="Polar residues" evidence="5">
    <location>
        <begin position="598"/>
        <end position="622"/>
    </location>
</feature>
<dbReference type="Pfam" id="PF13087">
    <property type="entry name" value="AAA_12"/>
    <property type="match status" value="1"/>
</dbReference>
<feature type="compositionally biased region" description="Polar residues" evidence="5">
    <location>
        <begin position="575"/>
        <end position="591"/>
    </location>
</feature>
<keyword evidence="9" id="KW-1185">Reference proteome</keyword>
<dbReference type="GO" id="GO:0031380">
    <property type="term" value="C:nuclear RNA-directed RNA polymerase complex"/>
    <property type="evidence" value="ECO:0007669"/>
    <property type="project" value="TreeGrafter"/>
</dbReference>
<accession>A0A9P1I4L2</accession>
<organism evidence="8 9">
    <name type="scientific">Caenorhabditis angaria</name>
    <dbReference type="NCBI Taxonomy" id="860376"/>
    <lineage>
        <taxon>Eukaryota</taxon>
        <taxon>Metazoa</taxon>
        <taxon>Ecdysozoa</taxon>
        <taxon>Nematoda</taxon>
        <taxon>Chromadorea</taxon>
        <taxon>Rhabditida</taxon>
        <taxon>Rhabditina</taxon>
        <taxon>Rhabditomorpha</taxon>
        <taxon>Rhabditoidea</taxon>
        <taxon>Rhabditidae</taxon>
        <taxon>Peloderinae</taxon>
        <taxon>Caenorhabditis</taxon>
    </lineage>
</organism>
<comment type="caution">
    <text evidence="8">The sequence shown here is derived from an EMBL/GenBank/DDBJ whole genome shotgun (WGS) entry which is preliminary data.</text>
</comment>
<feature type="compositionally biased region" description="Low complexity" evidence="5">
    <location>
        <begin position="270"/>
        <end position="279"/>
    </location>
</feature>
<dbReference type="OrthoDB" id="2423195at2759"/>
<evidence type="ECO:0000313" key="9">
    <source>
        <dbReference type="Proteomes" id="UP001152747"/>
    </source>
</evidence>
<evidence type="ECO:0000256" key="5">
    <source>
        <dbReference type="SAM" id="MobiDB-lite"/>
    </source>
</evidence>
<dbReference type="CDD" id="cd18808">
    <property type="entry name" value="SF1_C_Upf1"/>
    <property type="match status" value="1"/>
</dbReference>
<feature type="domain" description="DNA2/NAM7 helicase-like C-terminal" evidence="7">
    <location>
        <begin position="1443"/>
        <end position="1634"/>
    </location>
</feature>
<dbReference type="PANTHER" id="PTHR10887:SF341">
    <property type="entry name" value="NFX1-TYPE ZINC FINGER-CONTAINING PROTEIN 1"/>
    <property type="match status" value="1"/>
</dbReference>
<feature type="region of interest" description="Disordered" evidence="5">
    <location>
        <begin position="200"/>
        <end position="296"/>
    </location>
</feature>
<dbReference type="Gene3D" id="3.40.50.300">
    <property type="entry name" value="P-loop containing nucleotide triphosphate hydrolases"/>
    <property type="match status" value="3"/>
</dbReference>
<evidence type="ECO:0000256" key="2">
    <source>
        <dbReference type="ARBA" id="ARBA00022801"/>
    </source>
</evidence>
<evidence type="ECO:0000313" key="8">
    <source>
        <dbReference type="EMBL" id="CAI5438392.1"/>
    </source>
</evidence>
<reference evidence="8" key="1">
    <citation type="submission" date="2022-11" db="EMBL/GenBank/DDBJ databases">
        <authorList>
            <person name="Kikuchi T."/>
        </authorList>
    </citation>
    <scope>NUCLEOTIDE SEQUENCE</scope>
    <source>
        <strain evidence="8">PS1010</strain>
    </source>
</reference>
<dbReference type="InterPro" id="IPR047187">
    <property type="entry name" value="SF1_C_Upf1"/>
</dbReference>
<gene>
    <name evidence="8" type="ORF">CAMP_LOCUS1029</name>
</gene>
<dbReference type="InterPro" id="IPR041677">
    <property type="entry name" value="DNA2/NAM7_AAA_11"/>
</dbReference>
<dbReference type="PANTHER" id="PTHR10887">
    <property type="entry name" value="DNA2/NAM7 HELICASE FAMILY"/>
    <property type="match status" value="1"/>
</dbReference>
<sequence>MDSSIGGRFLICKPGTYLYDSDVYRGQRRRPWFSIRIGQTSPEMKDELFLLFIDKVHSYFIKKGILLDNDYLVRRPDFEDNISDLEDCRLLLKDILEKRDEKYLVGIMSVPIGLVVCDFSDGSIADKVISYYAEHANICLFNASDIITALINSDFSEIFKFCDEFIDSIVQGENIPQSIAEKKPVKKLQEFGATPVVFNTNFSPRSHEKSRRPSSSQNWKVQPHKPSNSKQYKMNSNISQPPGLNLSTNHCSVQQPSQDFPPGLYPPGLSPSSSCGKSLTPPGLELPKPPGIQRRNDIEDFDESESDESVNVPGPQRSISPTRELCTIRDILEKRNQVLDRPLIGEPRKTNNLMANDIAKPILFNRFGTPFRSAEDNVDFLIVINYACSSTNPDARKNIERIMSSCFTQRYPENIVVRFIEPCAFNGEHLDIDSVELIFELGFLFNYLCRLRPTINENMSECWKRYWESCKRFEPIDYFNANGKIEREDFDAHDNLCYAINKYMNKTKHGRNDDEMKRRREEEHYEKRRREEEIRRQNIENEERRREREEEQERYRETENARYENEQYYRRDQNCHASSSSSQHYADQNQGYDEVDQRSFQQKSVNQQQMVPISASNTSSNTNKQFVDNCRNINEESENNGYNIWKKCEKIEPPSDFRDMSELPTLKDYFHPEEPYLRRICDDGKYKDVQHYLDIQYRLMREDLISPLRDGIDIYKQNGTSRDHRIPNVLNSDLIIYRVDRIEGKQASPKDGFEMRYCHISSQTALQIMNEGKGFRGGNIVLFSSDGFVNEMHLAILNDLKDGKCISIIIVEEMKERPIELNKPYLMAEANSYLPAYKFVLKNLQKVNKFIPIPFQRYLLKPQNDIFRPAYQRQEKSENQLKFEKTLEDQFNEVRSIAVAKRINNGKNVEQKKKRKRSRSRRRRRKTRNWDEDFSDEDFRKDCEESESCDGSDEELYWLEKPIIKSPIGYLTSEEGNKIQIDGKCSFQRELSIIQGPPGTGKTHIGVEIVKTALKNRQHWRMTEPILIVCYTNSAIDQFLERIYMMIMSDEELSKDDGKPKIIRFGSKSESQIISKRRLLRENVVADYRNGSATDQSLVDDANSAYKDRNHREAELATSSYGLYASRKDLLSFTMLNRAMLPCFHQELRNWASTHVDTKNNTLSVDEALACWLLNIEFGHSTNVPKMNSKYSNLVVEQTRHHDEDYSDSDDEELTNEQILDKMFRKININCTVSDLNSQHNECENDGYHSETPWDIAVNTARDVVLLHSSMKVVGNNRSIPVDSEIVDRIREEKSMILKTAAMKQEEVEDVKFMFSLTRPARWALYQYWCNDLRKKLCEIIPHSIESYKASCLKIKKCNEKLDASISKSAMILGCTTSGCSRLRPMLERVKPKILVVEEAAEVFESHMLSAMVPSIEHTIMIGDHQQLRPNPSVHVLGREYGMDISMFERLIERGLPYSQLKEQHRMNTNIADLIVRPGFYPNVYDSESVKEYPPVDGFEHNLYFWSHCEKEETHDGVSWYNIYEVNMVISLVQHLLKQNYTRNDITIITTYSAQRNELLMSLSKVFGGSFDEPIIPVETVDSFQGQENKIVIVSLVRSHRGITENTGIGFLAVENRICVALTRAKHGMYIVGNGAYIANSSKLWSKITDNLIPKNMIGYHIDIKCTTHGNIQKIEKPSDFDTFSPEGGCSEKCDIQKMCGHKCQKKCHPNVESIHLQPCYYECQKSCKNNHSCKKKCYEDCGNCMEYIEKKMDCGHIVITPCFSFESAVCDQKCLKKLEGCGHNCMNKCGEKCMEEKDCKELIEEELKCGHRKMIECYHHKTNDNFECVEKCDRKMLGCNHRCPELCGKMCPLQCNEFVDTKLSCGHYLAIKCHNISKNGEFDEDLFECITLVRKRLEPCNHEMNIRCNDKPITIYCNYVCREKLEKCGHECGDVCSTCFTSGSHNCQKQCPKVLDCGHSCTSKCGSKCEACQSFCENACSHMSCGIQNKGYGRECRKLCVLCTNNCQNKCIHRSCDQKCFEECRIPICSEVCKMALKCGHGCLGMCGEICPNICGTCNRKGYSDIVECIENKENAKLYRLIQLRNCGHIFPVQFLDDYVESKKASMSPLICPRNGCSKQFGEVWRYAAYSKKVVLEQNKTKLRKMTINRDPDDEIKSMRTMVESMITSMRKSEKHSQGTSKAVKSICSSFYNWLINDYVKLIYGCNRDIVNTEFYRQTSIYITGLVYIFNSVLLVRINKKKKDYPPTVEQLLLDVFSDCDMFQRQMNAINEVLVELRKVIQFGFLGAVIPKLRFSLARSNCVLQLMVLCRYLKMNETDMSVQFANALKANCIALFERSEKTDLVGCCEIIEKMIISQYPTIERIDGFKKWVSYGFPDF</sequence>
<evidence type="ECO:0000256" key="1">
    <source>
        <dbReference type="ARBA" id="ARBA00022741"/>
    </source>
</evidence>
<evidence type="ECO:0000259" key="7">
    <source>
        <dbReference type="Pfam" id="PF13087"/>
    </source>
</evidence>
<dbReference type="GO" id="GO:0031048">
    <property type="term" value="P:regulatory ncRNA-mediated heterochromatin formation"/>
    <property type="evidence" value="ECO:0007669"/>
    <property type="project" value="TreeGrafter"/>
</dbReference>
<dbReference type="GO" id="GO:0005694">
    <property type="term" value="C:chromosome"/>
    <property type="evidence" value="ECO:0007669"/>
    <property type="project" value="UniProtKB-ARBA"/>
</dbReference>
<dbReference type="Proteomes" id="UP001152747">
    <property type="component" value="Unassembled WGS sequence"/>
</dbReference>
<dbReference type="InterPro" id="IPR045055">
    <property type="entry name" value="DNA2/NAM7-like"/>
</dbReference>
<name>A0A9P1I4L2_9PELO</name>
<keyword evidence="1" id="KW-0547">Nucleotide-binding</keyword>
<keyword evidence="4" id="KW-0067">ATP-binding</keyword>
<keyword evidence="3" id="KW-0347">Helicase</keyword>
<dbReference type="GO" id="GO:0016787">
    <property type="term" value="F:hydrolase activity"/>
    <property type="evidence" value="ECO:0007669"/>
    <property type="project" value="UniProtKB-KW"/>
</dbReference>
<dbReference type="InterPro" id="IPR041679">
    <property type="entry name" value="DNA2/NAM7-like_C"/>
</dbReference>
<dbReference type="Pfam" id="PF13086">
    <property type="entry name" value="AAA_11"/>
    <property type="match status" value="1"/>
</dbReference>
<dbReference type="FunFam" id="3.40.50.300:FF:000326">
    <property type="entry name" value="P-loop containing nucleoside triphosphate hydrolase"/>
    <property type="match status" value="1"/>
</dbReference>
<dbReference type="EMBL" id="CANHGI010000001">
    <property type="protein sequence ID" value="CAI5438392.1"/>
    <property type="molecule type" value="Genomic_DNA"/>
</dbReference>
<evidence type="ECO:0000256" key="4">
    <source>
        <dbReference type="ARBA" id="ARBA00022840"/>
    </source>
</evidence>
<feature type="domain" description="DNA2/NAM7 helicase helicase" evidence="6">
    <location>
        <begin position="988"/>
        <end position="1430"/>
    </location>
</feature>
<feature type="compositionally biased region" description="Polar residues" evidence="5">
    <location>
        <begin position="213"/>
        <end position="258"/>
    </location>
</feature>
<feature type="region of interest" description="Disordered" evidence="5">
    <location>
        <begin position="508"/>
        <end position="622"/>
    </location>
</feature>
<protein>
    <submittedName>
        <fullName evidence="8">Uncharacterized protein</fullName>
    </submittedName>
</protein>
<dbReference type="GO" id="GO:0004386">
    <property type="term" value="F:helicase activity"/>
    <property type="evidence" value="ECO:0007669"/>
    <property type="project" value="UniProtKB-KW"/>
</dbReference>
<dbReference type="GO" id="GO:0005524">
    <property type="term" value="F:ATP binding"/>
    <property type="evidence" value="ECO:0007669"/>
    <property type="project" value="UniProtKB-KW"/>
</dbReference>
<feature type="compositionally biased region" description="Basic and acidic residues" evidence="5">
    <location>
        <begin position="510"/>
        <end position="574"/>
    </location>
</feature>
<proteinExistence type="predicted"/>
<keyword evidence="2" id="KW-0378">Hydrolase</keyword>
<feature type="region of interest" description="Disordered" evidence="5">
    <location>
        <begin position="905"/>
        <end position="928"/>
    </location>
</feature>
<feature type="compositionally biased region" description="Basic residues" evidence="5">
    <location>
        <begin position="912"/>
        <end position="927"/>
    </location>
</feature>